<dbReference type="Proteomes" id="UP000031075">
    <property type="component" value="Segment"/>
</dbReference>
<feature type="transmembrane region" description="Helical" evidence="1">
    <location>
        <begin position="50"/>
        <end position="71"/>
    </location>
</feature>
<dbReference type="GeneID" id="23679443"/>
<organism evidence="2 3">
    <name type="scientific">Mycobacterium phage Sbash</name>
    <dbReference type="NCBI Taxonomy" id="1567475"/>
    <lineage>
        <taxon>Viruses</taxon>
        <taxon>Duplodnaviria</taxon>
        <taxon>Heunggongvirae</taxon>
        <taxon>Uroviricota</taxon>
        <taxon>Caudoviricetes</taxon>
        <taxon>Chenonavirus</taxon>
        <taxon>Chenonavirus sbash</taxon>
    </lineage>
</organism>
<keyword evidence="3" id="KW-1185">Reference proteome</keyword>
<keyword evidence="1" id="KW-0472">Membrane</keyword>
<evidence type="ECO:0000313" key="2">
    <source>
        <dbReference type="EMBL" id="AJA43329.1"/>
    </source>
</evidence>
<dbReference type="EMBL" id="KP027201">
    <property type="protein sequence ID" value="AJA43329.1"/>
    <property type="molecule type" value="Genomic_DNA"/>
</dbReference>
<dbReference type="KEGG" id="vg:23679443"/>
<proteinExistence type="predicted"/>
<dbReference type="OrthoDB" id="28940at10239"/>
<evidence type="ECO:0000256" key="1">
    <source>
        <dbReference type="SAM" id="Phobius"/>
    </source>
</evidence>
<gene>
    <name evidence="2" type="primary">28</name>
    <name evidence="2" type="ORF">PBI_SBASH_28</name>
</gene>
<feature type="transmembrane region" description="Helical" evidence="1">
    <location>
        <begin position="83"/>
        <end position="105"/>
    </location>
</feature>
<sequence length="136" mass="15361">MTWRLVRTDTLQLVQLFVLAAAVVRGMDYLITPPGSSEVLNLIERAAPLWFWAAVFIAFGMLGLVGEWWMSFGVSPQRWIASYIAHAALVGLYVAVGLGALVDVLDRQPPYGFRTPLEWMFIAVVHAIFVRRRERV</sequence>
<dbReference type="RefSeq" id="YP_009124682.1">
    <property type="nucleotide sequence ID" value="NC_026589.1"/>
</dbReference>
<keyword evidence="1" id="KW-1133">Transmembrane helix</keyword>
<protein>
    <recommendedName>
        <fullName evidence="4">Minor tail protein</fullName>
    </recommendedName>
</protein>
<keyword evidence="1" id="KW-0812">Transmembrane</keyword>
<evidence type="ECO:0000313" key="3">
    <source>
        <dbReference type="Proteomes" id="UP000031075"/>
    </source>
</evidence>
<feature type="transmembrane region" description="Helical" evidence="1">
    <location>
        <begin position="111"/>
        <end position="130"/>
    </location>
</feature>
<reference evidence="2 3" key="1">
    <citation type="submission" date="2014-10" db="EMBL/GenBank/DDBJ databases">
        <authorList>
            <person name="Msani S."/>
            <person name="Brouckaert M.-A."/>
            <person name="Jacobs C."/>
            <person name="Mafu P."/>
            <person name="Moti D."/>
            <person name="Naeem M."/>
            <person name="Ntuli T."/>
            <person name="Mngomezulu K."/>
            <person name="Larsen M.H."/>
            <person name="Rubin E.J."/>
            <person name="Russell D.A."/>
            <person name="Guerrero C.A."/>
            <person name="Bowman C.A."/>
            <person name="Jacobs-Sera D."/>
            <person name="Hendrix R.W."/>
            <person name="Hatfull G.F."/>
        </authorList>
    </citation>
    <scope>NUCLEOTIDE SEQUENCE [LARGE SCALE GENOMIC DNA]</scope>
</reference>
<name>A0A0A7RVM7_9CAUD</name>
<evidence type="ECO:0008006" key="4">
    <source>
        <dbReference type="Google" id="ProtNLM"/>
    </source>
</evidence>
<accession>A0A0A7RVM7</accession>